<dbReference type="RefSeq" id="XP_052124523.1">
    <property type="nucleotide sequence ID" value="XM_052268563.1"/>
</dbReference>
<dbReference type="Proteomes" id="UP000504606">
    <property type="component" value="Unplaced"/>
</dbReference>
<dbReference type="InterPro" id="IPR032675">
    <property type="entry name" value="LRR_dom_sf"/>
</dbReference>
<dbReference type="GeneID" id="127749631"/>
<dbReference type="KEGG" id="foc:127749631"/>
<dbReference type="RefSeq" id="XP_052124526.1">
    <property type="nucleotide sequence ID" value="XM_052268566.1"/>
</dbReference>
<evidence type="ECO:0000313" key="5">
    <source>
        <dbReference type="RefSeq" id="XP_052124523.1"/>
    </source>
</evidence>
<proteinExistence type="predicted"/>
<evidence type="ECO:0000313" key="4">
    <source>
        <dbReference type="RefSeq" id="XP_052124522.1"/>
    </source>
</evidence>
<dbReference type="SUPFAM" id="SSF52047">
    <property type="entry name" value="RNI-like"/>
    <property type="match status" value="1"/>
</dbReference>
<feature type="domain" description="F-box" evidence="1">
    <location>
        <begin position="4"/>
        <end position="50"/>
    </location>
</feature>
<evidence type="ECO:0000313" key="2">
    <source>
        <dbReference type="Proteomes" id="UP000504606"/>
    </source>
</evidence>
<dbReference type="Pfam" id="PF12937">
    <property type="entry name" value="F-box-like"/>
    <property type="match status" value="1"/>
</dbReference>
<evidence type="ECO:0000259" key="1">
    <source>
        <dbReference type="PROSITE" id="PS50181"/>
    </source>
</evidence>
<accession>A0A9C6TY84</accession>
<protein>
    <submittedName>
        <fullName evidence="3 4">Uncharacterized protein LOC127749631 isoform X1</fullName>
    </submittedName>
</protein>
<dbReference type="InterPro" id="IPR036047">
    <property type="entry name" value="F-box-like_dom_sf"/>
</dbReference>
<dbReference type="AlphaFoldDB" id="A0A9C6TY84"/>
<evidence type="ECO:0000313" key="7">
    <source>
        <dbReference type="RefSeq" id="XP_052124525.1"/>
    </source>
</evidence>
<dbReference type="SMART" id="SM00256">
    <property type="entry name" value="FBOX"/>
    <property type="match status" value="1"/>
</dbReference>
<reference evidence="3 4" key="1">
    <citation type="submission" date="2025-04" db="UniProtKB">
        <authorList>
            <consortium name="RefSeq"/>
        </authorList>
    </citation>
    <scope>IDENTIFICATION</scope>
    <source>
        <tissue evidence="3 4">Whole organism</tissue>
    </source>
</reference>
<dbReference type="RefSeq" id="XP_052124522.1">
    <property type="nucleotide sequence ID" value="XM_052268562.1"/>
</dbReference>
<dbReference type="InterPro" id="IPR001810">
    <property type="entry name" value="F-box_dom"/>
</dbReference>
<dbReference type="SUPFAM" id="SSF81383">
    <property type="entry name" value="F-box domain"/>
    <property type="match status" value="1"/>
</dbReference>
<dbReference type="Gene3D" id="1.20.1280.50">
    <property type="match status" value="1"/>
</dbReference>
<dbReference type="PROSITE" id="PS50181">
    <property type="entry name" value="FBOX"/>
    <property type="match status" value="1"/>
</dbReference>
<dbReference type="Gene3D" id="3.80.10.10">
    <property type="entry name" value="Ribonuclease Inhibitor"/>
    <property type="match status" value="1"/>
</dbReference>
<gene>
    <name evidence="3 4 5 6 7 8" type="primary">LOC127749631</name>
</gene>
<evidence type="ECO:0000313" key="8">
    <source>
        <dbReference type="RefSeq" id="XP_052124526.1"/>
    </source>
</evidence>
<keyword evidence="2" id="KW-1185">Reference proteome</keyword>
<name>A0A9C6TY84_FRAOC</name>
<organism evidence="2 8">
    <name type="scientific">Frankliniella occidentalis</name>
    <name type="common">Western flower thrips</name>
    <name type="synonym">Euthrips occidentalis</name>
    <dbReference type="NCBI Taxonomy" id="133901"/>
    <lineage>
        <taxon>Eukaryota</taxon>
        <taxon>Metazoa</taxon>
        <taxon>Ecdysozoa</taxon>
        <taxon>Arthropoda</taxon>
        <taxon>Hexapoda</taxon>
        <taxon>Insecta</taxon>
        <taxon>Pterygota</taxon>
        <taxon>Neoptera</taxon>
        <taxon>Paraneoptera</taxon>
        <taxon>Thysanoptera</taxon>
        <taxon>Terebrantia</taxon>
        <taxon>Thripoidea</taxon>
        <taxon>Thripidae</taxon>
        <taxon>Frankliniella</taxon>
    </lineage>
</organism>
<sequence length="465" mass="52061">MPCFVTMEQLPDDVIVAVMQFLSVEDLFACRLVSRRLCGLVSHWDVWRDRSLSDDLPCANAVLRLAPCLDALVVTGRYPTLAVTTTQCAVAILELHIFDRESFNDAEYALTVHRQESLGRLRRLELTSNEHYFRSPPVADVLVRTMASCSGLQSLEVCDSLPNTNHPIEHGPSKPSLTQFGCPIDEQSKSFVHTMLAGHAATLEDVDISDSHYGIGDSETAGLLASMPRLRRLRCNDSVEGFGAVAASKSLRDVSITLFGEPDEENEAVEFLRRAKQLRRIRLSYCTDFSAEFCGRVSEALTSSMVSKVERLALDGFTEVRLLFRELPSLPYLHHLELTEAPPDDELLLSISPETAPALRRLELGTCGQVCPHSWVHRDAVRVTLAANPKLHILLWHNKKDCGQACEACRWTCHPEVIKWSKVRKVGLFSHDPGKCPSPEDHTDTVEWQRSNYYTGAAQCPWIHM</sequence>
<evidence type="ECO:0000313" key="3">
    <source>
        <dbReference type="RefSeq" id="XP_052124521.1"/>
    </source>
</evidence>
<dbReference type="RefSeq" id="XP_052124521.1">
    <property type="nucleotide sequence ID" value="XM_052268561.1"/>
</dbReference>
<dbReference type="RefSeq" id="XP_052124524.1">
    <property type="nucleotide sequence ID" value="XM_052268564.1"/>
</dbReference>
<evidence type="ECO:0000313" key="6">
    <source>
        <dbReference type="RefSeq" id="XP_052124524.1"/>
    </source>
</evidence>
<dbReference type="RefSeq" id="XP_052124525.1">
    <property type="nucleotide sequence ID" value="XM_052268565.1"/>
</dbReference>